<dbReference type="OrthoDB" id="271448at2759"/>
<keyword evidence="1" id="KW-0732">Signal</keyword>
<feature type="signal peptide" evidence="1">
    <location>
        <begin position="1"/>
        <end position="16"/>
    </location>
</feature>
<comment type="caution">
    <text evidence="2">The sequence shown here is derived from an EMBL/GenBank/DDBJ whole genome shotgun (WGS) entry which is preliminary data.</text>
</comment>
<dbReference type="Proteomes" id="UP000664203">
    <property type="component" value="Unassembled WGS sequence"/>
</dbReference>
<dbReference type="AlphaFoldDB" id="A0A8H3JA76"/>
<organism evidence="2 3">
    <name type="scientific">Alectoria fallacina</name>
    <dbReference type="NCBI Taxonomy" id="1903189"/>
    <lineage>
        <taxon>Eukaryota</taxon>
        <taxon>Fungi</taxon>
        <taxon>Dikarya</taxon>
        <taxon>Ascomycota</taxon>
        <taxon>Pezizomycotina</taxon>
        <taxon>Lecanoromycetes</taxon>
        <taxon>OSLEUM clade</taxon>
        <taxon>Lecanoromycetidae</taxon>
        <taxon>Lecanorales</taxon>
        <taxon>Lecanorineae</taxon>
        <taxon>Parmeliaceae</taxon>
        <taxon>Alectoria</taxon>
    </lineage>
</organism>
<dbReference type="PANTHER" id="PTHR36578">
    <property type="entry name" value="CHROMOSOME 15, WHOLE GENOME SHOTGUN SEQUENCE"/>
    <property type="match status" value="1"/>
</dbReference>
<evidence type="ECO:0000256" key="1">
    <source>
        <dbReference type="SAM" id="SignalP"/>
    </source>
</evidence>
<name>A0A8H3JA76_9LECA</name>
<keyword evidence="3" id="KW-1185">Reference proteome</keyword>
<accession>A0A8H3JA76</accession>
<reference evidence="2" key="1">
    <citation type="submission" date="2021-03" db="EMBL/GenBank/DDBJ databases">
        <authorList>
            <person name="Tagirdzhanova G."/>
        </authorList>
    </citation>
    <scope>NUCLEOTIDE SEQUENCE</scope>
</reference>
<protein>
    <submittedName>
        <fullName evidence="2">Uncharacterized protein</fullName>
    </submittedName>
</protein>
<gene>
    <name evidence="2" type="ORF">ALECFALPRED_000720</name>
</gene>
<evidence type="ECO:0000313" key="3">
    <source>
        <dbReference type="Proteomes" id="UP000664203"/>
    </source>
</evidence>
<dbReference type="EMBL" id="CAJPDR010001129">
    <property type="protein sequence ID" value="CAF9943586.1"/>
    <property type="molecule type" value="Genomic_DNA"/>
</dbReference>
<evidence type="ECO:0000313" key="2">
    <source>
        <dbReference type="EMBL" id="CAF9943586.1"/>
    </source>
</evidence>
<dbReference type="PANTHER" id="PTHR36578:SF1">
    <property type="entry name" value="APPLE DOMAIN-CONTAINING PROTEIN"/>
    <property type="match status" value="1"/>
</dbReference>
<sequence>MYTPFILAALVVLASALPSPQLIDLVAIGEYPDSVRVTAPIDIITDIVAAVPAAPIKPLTSIISSSKRDLTVEKRDGDCSPYPLGSGPVPSPDTVAAFEAFPTFSAMATAAPTPDGYEVVFINSNASLTASDYMGLYTLTSFDTLGCASQCDQASGCQAFNMYIERDPSLNASAENCPNPPSTTNYKCTLWGAPVSVEEASNFGQYQDSFQVVIAGSNAYNKDAPPAACDGYNGPTELGGAINAPTSSGSYMGYQYFPFSQSQGYDPQTCADACNAQTTYDSENLAADGSYMACIFFNAYVLSEDGIPQGLYCSMYNETWDASYGTNYGQYRGDDRYTVSRSYSYSLM</sequence>
<proteinExistence type="predicted"/>
<feature type="chain" id="PRO_5034361763" evidence="1">
    <location>
        <begin position="17"/>
        <end position="348"/>
    </location>
</feature>